<dbReference type="EMBL" id="WHLY01000002">
    <property type="protein sequence ID" value="MPR32998.1"/>
    <property type="molecule type" value="Genomic_DNA"/>
</dbReference>
<organism evidence="3 4">
    <name type="scientific">Salmonirosea aquatica</name>
    <dbReference type="NCBI Taxonomy" id="2654236"/>
    <lineage>
        <taxon>Bacteria</taxon>
        <taxon>Pseudomonadati</taxon>
        <taxon>Bacteroidota</taxon>
        <taxon>Cytophagia</taxon>
        <taxon>Cytophagales</taxon>
        <taxon>Spirosomataceae</taxon>
        <taxon>Salmonirosea</taxon>
    </lineage>
</organism>
<sequence>MKKFFFFILLLCVGTTAYATHLLGGEIQARNISGLTYDITGVIYLDNQNGRPAADAQTEISFCLGDGTQMKAERISSEILPGLLVNRSVYRIRYTYPAPGQYTIATKLDNLTSSIINLGPVPTGGLQMVIQTTLNTTVSNSTAPAPTPTFTTGLRQVFLLPLATTDPDGDSLAYRLVKILVPGQECAPNLPSNNYIFPNEVTRQGTFRLDRPAAKLVWNAPAQIGLYTYAYVTEEWRQGVKIAESWRTNALFVTDQNSSSNPIPPFEPVQVEFEGIITALPPQEFLPTELNMVVYPVPSHEYITVEVSTRRPSTSVIELVDLQGRVLQKKEFKMSAIQHSGEFSVGTLPKGMYLIRARSGQAVLTRKFVR</sequence>
<keyword evidence="1" id="KW-0732">Signal</keyword>
<dbReference type="AlphaFoldDB" id="A0A7C9BAY6"/>
<dbReference type="RefSeq" id="WP_152757903.1">
    <property type="nucleotide sequence ID" value="NZ_WHLY01000002.1"/>
</dbReference>
<dbReference type="NCBIfam" id="TIGR04183">
    <property type="entry name" value="Por_Secre_tail"/>
    <property type="match status" value="1"/>
</dbReference>
<gene>
    <name evidence="3" type="ORF">GBK04_06400</name>
</gene>
<dbReference type="InterPro" id="IPR026444">
    <property type="entry name" value="Secre_tail"/>
</dbReference>
<evidence type="ECO:0000313" key="4">
    <source>
        <dbReference type="Proteomes" id="UP000479293"/>
    </source>
</evidence>
<dbReference type="Pfam" id="PF18962">
    <property type="entry name" value="Por_Secre_tail"/>
    <property type="match status" value="1"/>
</dbReference>
<name>A0A7C9BAY6_9BACT</name>
<proteinExistence type="predicted"/>
<keyword evidence="4" id="KW-1185">Reference proteome</keyword>
<evidence type="ECO:0000259" key="2">
    <source>
        <dbReference type="Pfam" id="PF18962"/>
    </source>
</evidence>
<dbReference type="Proteomes" id="UP000479293">
    <property type="component" value="Unassembled WGS sequence"/>
</dbReference>
<evidence type="ECO:0000256" key="1">
    <source>
        <dbReference type="SAM" id="SignalP"/>
    </source>
</evidence>
<feature type="chain" id="PRO_5028892415" evidence="1">
    <location>
        <begin position="20"/>
        <end position="370"/>
    </location>
</feature>
<protein>
    <submittedName>
        <fullName evidence="3">T9SS type A sorting domain-containing protein</fullName>
    </submittedName>
</protein>
<accession>A0A7C9BAY6</accession>
<evidence type="ECO:0000313" key="3">
    <source>
        <dbReference type="EMBL" id="MPR32998.1"/>
    </source>
</evidence>
<feature type="signal peptide" evidence="1">
    <location>
        <begin position="1"/>
        <end position="19"/>
    </location>
</feature>
<reference evidence="3 4" key="1">
    <citation type="submission" date="2019-10" db="EMBL/GenBank/DDBJ databases">
        <title>Draft Genome Sequence of Cytophagaceae sp. SJW1-29.</title>
        <authorList>
            <person name="Choi A."/>
        </authorList>
    </citation>
    <scope>NUCLEOTIDE SEQUENCE [LARGE SCALE GENOMIC DNA]</scope>
    <source>
        <strain evidence="3 4">SJW1-29</strain>
    </source>
</reference>
<comment type="caution">
    <text evidence="3">The sequence shown here is derived from an EMBL/GenBank/DDBJ whole genome shotgun (WGS) entry which is preliminary data.</text>
</comment>
<feature type="domain" description="Secretion system C-terminal sorting" evidence="2">
    <location>
        <begin position="294"/>
        <end position="369"/>
    </location>
</feature>